<dbReference type="EC" id="2.7.7.6" evidence="14"/>
<comment type="subcellular location">
    <subcellularLocation>
        <location evidence="1">Nucleus</location>
    </subcellularLocation>
</comment>
<dbReference type="InterPro" id="IPR042102">
    <property type="entry name" value="RNA_pol_Rpb1_3_sf"/>
</dbReference>
<feature type="region of interest" description="Disordered" evidence="15">
    <location>
        <begin position="1"/>
        <end position="25"/>
    </location>
</feature>
<dbReference type="Pfam" id="PF05000">
    <property type="entry name" value="RNA_pol_Rpb1_4"/>
    <property type="match status" value="1"/>
</dbReference>
<dbReference type="InterPro" id="IPR035697">
    <property type="entry name" value="RNAP_III_RPC1_N"/>
</dbReference>
<dbReference type="GO" id="GO:0006351">
    <property type="term" value="P:DNA-templated transcription"/>
    <property type="evidence" value="ECO:0007669"/>
    <property type="project" value="InterPro"/>
</dbReference>
<reference evidence="18 20" key="2">
    <citation type="submission" date="2018-03" db="EMBL/GenBank/DDBJ databases">
        <authorList>
            <person name="Fogelqvist J."/>
        </authorList>
    </citation>
    <scope>NUCLEOTIDE SEQUENCE [LARGE SCALE GENOMIC DNA]</scope>
</reference>
<keyword evidence="4 14" id="KW-0240">DNA-directed RNA polymerase</keyword>
<evidence type="ECO:0000256" key="5">
    <source>
        <dbReference type="ARBA" id="ARBA00022679"/>
    </source>
</evidence>
<dbReference type="InterPro" id="IPR007083">
    <property type="entry name" value="RNA_pol_Rpb1_4"/>
</dbReference>
<keyword evidence="19" id="KW-1185">Reference proteome</keyword>
<evidence type="ECO:0000256" key="15">
    <source>
        <dbReference type="SAM" id="MobiDB-lite"/>
    </source>
</evidence>
<dbReference type="PANTHER" id="PTHR48446">
    <property type="entry name" value="DNA-DIRECTED RNA POLYMERASE SUBUNIT BETA' N-TERMINAL SECTION"/>
    <property type="match status" value="1"/>
</dbReference>
<comment type="similarity">
    <text evidence="2 14">Belongs to the RNA polymerase beta' chain family.</text>
</comment>
<gene>
    <name evidence="17" type="ORF">PBRA_001652</name>
    <name evidence="18" type="ORF">PLBR_LOCUS1124</name>
</gene>
<accession>A0A0G4IZ60</accession>
<dbReference type="Gene3D" id="6.10.250.2940">
    <property type="match status" value="1"/>
</dbReference>
<evidence type="ECO:0000259" key="16">
    <source>
        <dbReference type="SMART" id="SM00663"/>
    </source>
</evidence>
<dbReference type="Gene3D" id="3.30.1490.180">
    <property type="entry name" value="RNA polymerase ii"/>
    <property type="match status" value="1"/>
</dbReference>
<evidence type="ECO:0000256" key="3">
    <source>
        <dbReference type="ARBA" id="ARBA00011206"/>
    </source>
</evidence>
<dbReference type="GO" id="GO:0046872">
    <property type="term" value="F:metal ion binding"/>
    <property type="evidence" value="ECO:0007669"/>
    <property type="project" value="UniProtKB-KW"/>
</dbReference>
<dbReference type="GO" id="GO:0003899">
    <property type="term" value="F:DNA-directed RNA polymerase activity"/>
    <property type="evidence" value="ECO:0007669"/>
    <property type="project" value="UniProtKB-EC"/>
</dbReference>
<dbReference type="SMART" id="SM00663">
    <property type="entry name" value="RPOLA_N"/>
    <property type="match status" value="1"/>
</dbReference>
<dbReference type="OMA" id="AVCPPYN"/>
<keyword evidence="18" id="KW-0496">Mitochondrion</keyword>
<evidence type="ECO:0000256" key="2">
    <source>
        <dbReference type="ARBA" id="ARBA00006460"/>
    </source>
</evidence>
<evidence type="ECO:0000256" key="12">
    <source>
        <dbReference type="ARBA" id="ARBA00048552"/>
    </source>
</evidence>
<dbReference type="GO" id="GO:0005634">
    <property type="term" value="C:nucleus"/>
    <property type="evidence" value="ECO:0007669"/>
    <property type="project" value="UniProtKB-SubCell"/>
</dbReference>
<keyword evidence="5 14" id="KW-0808">Transferase</keyword>
<dbReference type="InterPro" id="IPR038120">
    <property type="entry name" value="Rpb1_funnel_sf"/>
</dbReference>
<dbReference type="FunFam" id="1.10.150.390:FF:000004">
    <property type="entry name" value="DNA-directed RNA polymerase subunit"/>
    <property type="match status" value="1"/>
</dbReference>
<dbReference type="EMBL" id="OVEO01000002">
    <property type="protein sequence ID" value="SPQ93909.1"/>
    <property type="molecule type" value="Genomic_DNA"/>
</dbReference>
<keyword evidence="11" id="KW-0539">Nucleus</keyword>
<dbReference type="Pfam" id="PF04997">
    <property type="entry name" value="RNA_pol_Rpb1_1"/>
    <property type="match status" value="1"/>
</dbReference>
<dbReference type="Gene3D" id="1.10.132.30">
    <property type="match status" value="1"/>
</dbReference>
<evidence type="ECO:0000256" key="13">
    <source>
        <dbReference type="ARBA" id="ARBA00058108"/>
    </source>
</evidence>
<keyword evidence="6 14" id="KW-0548">Nucleotidyltransferase</keyword>
<name>A0A0G4IZ60_PLABS</name>
<dbReference type="FunFam" id="2.40.40.20:FF:000019">
    <property type="entry name" value="DNA-directed RNA polymerase II subunit RPB1"/>
    <property type="match status" value="1"/>
</dbReference>
<dbReference type="NCBIfam" id="NF006336">
    <property type="entry name" value="PRK08566.1"/>
    <property type="match status" value="1"/>
</dbReference>
<dbReference type="InterPro" id="IPR015700">
    <property type="entry name" value="RPC1"/>
</dbReference>
<comment type="catalytic activity">
    <reaction evidence="12 14">
        <text>RNA(n) + a ribonucleoside 5'-triphosphate = RNA(n+1) + diphosphate</text>
        <dbReference type="Rhea" id="RHEA:21248"/>
        <dbReference type="Rhea" id="RHEA-COMP:14527"/>
        <dbReference type="Rhea" id="RHEA-COMP:17342"/>
        <dbReference type="ChEBI" id="CHEBI:33019"/>
        <dbReference type="ChEBI" id="CHEBI:61557"/>
        <dbReference type="ChEBI" id="CHEBI:140395"/>
        <dbReference type="EC" id="2.7.7.6"/>
    </reaction>
</comment>
<dbReference type="InterPro" id="IPR035698">
    <property type="entry name" value="RNAP_III_Rpc1_C"/>
</dbReference>
<dbReference type="InterPro" id="IPR007081">
    <property type="entry name" value="RNA_pol_Rpb1_5"/>
</dbReference>
<dbReference type="InterPro" id="IPR007066">
    <property type="entry name" value="RNA_pol_Rpb1_3"/>
</dbReference>
<dbReference type="Gene3D" id="1.10.274.100">
    <property type="entry name" value="RNA polymerase Rpb1, domain 3"/>
    <property type="match status" value="1"/>
</dbReference>
<evidence type="ECO:0000256" key="10">
    <source>
        <dbReference type="ARBA" id="ARBA00023163"/>
    </source>
</evidence>
<keyword evidence="8" id="KW-0862">Zinc</keyword>
<comment type="subunit">
    <text evidence="3">Component of the RNA polymerase III (Pol III) complex consisting of 17 subunits.</text>
</comment>
<dbReference type="FunFam" id="3.30.1490.180:FF:000002">
    <property type="entry name" value="DNA-directed RNA polymerase subunit"/>
    <property type="match status" value="1"/>
</dbReference>
<dbReference type="InterPro" id="IPR006592">
    <property type="entry name" value="RNA_pol_N"/>
</dbReference>
<dbReference type="FunFam" id="1.10.132.30:FF:000001">
    <property type="entry name" value="DNA-directed RNA polymerase subunit"/>
    <property type="match status" value="1"/>
</dbReference>
<feature type="compositionally biased region" description="Basic residues" evidence="15">
    <location>
        <begin position="9"/>
        <end position="21"/>
    </location>
</feature>
<dbReference type="Proteomes" id="UP000039324">
    <property type="component" value="Unassembled WGS sequence"/>
</dbReference>
<dbReference type="Gene3D" id="6.20.50.80">
    <property type="match status" value="1"/>
</dbReference>
<comment type="function">
    <text evidence="13">DNA-dependent RNA polymerase catalyzes the transcription of DNA into RNA using the four ribonucleoside triphosphates as substrates. Largest and catalytic core component of RNA polymerase III which synthesizes small RNAs, such as 5S rRNA and tRNAs. Forms the polymerase active center together with the second largest subunit. A single-stranded DNA template strand of the promoter is positioned within the central active site cleft of Pol III. A bridging helix emanates from RPC1 and crosses the cleft near the catalytic site and is thought to promote translocation of Pol III by acting as a ratchet that moves the RNA-DNA hybrid through the active site by switching from straight to bent conformations at each step of nucleotide addition.</text>
</comment>
<geneLocation type="mitochondrion" evidence="18"/>
<evidence type="ECO:0000256" key="1">
    <source>
        <dbReference type="ARBA" id="ARBA00004123"/>
    </source>
</evidence>
<dbReference type="PANTHER" id="PTHR48446:SF1">
    <property type="entry name" value="DNA-DIRECTED RNA POLYMERASE SUBUNIT BETA' N-TERMINAL SECTION"/>
    <property type="match status" value="1"/>
</dbReference>
<dbReference type="FunFam" id="1.10.274.100:FF:000008">
    <property type="entry name" value="DNA-directed RNA polymerase subunit"/>
    <property type="match status" value="1"/>
</dbReference>
<dbReference type="OrthoDB" id="270392at2759"/>
<evidence type="ECO:0000256" key="8">
    <source>
        <dbReference type="ARBA" id="ARBA00022833"/>
    </source>
</evidence>
<evidence type="ECO:0000256" key="6">
    <source>
        <dbReference type="ARBA" id="ARBA00022695"/>
    </source>
</evidence>
<evidence type="ECO:0000256" key="11">
    <source>
        <dbReference type="ARBA" id="ARBA00023242"/>
    </source>
</evidence>
<evidence type="ECO:0000313" key="20">
    <source>
        <dbReference type="Proteomes" id="UP000290189"/>
    </source>
</evidence>
<dbReference type="Proteomes" id="UP000290189">
    <property type="component" value="Unassembled WGS sequence"/>
</dbReference>
<dbReference type="InterPro" id="IPR044893">
    <property type="entry name" value="RNA_pol_Rpb1_clamp_domain"/>
</dbReference>
<dbReference type="InterPro" id="IPR000722">
    <property type="entry name" value="RNA_pol_asu"/>
</dbReference>
<dbReference type="Pfam" id="PF04998">
    <property type="entry name" value="RNA_pol_Rpb1_5"/>
    <property type="match status" value="1"/>
</dbReference>
<reference evidence="17 19" key="1">
    <citation type="submission" date="2015-02" db="EMBL/GenBank/DDBJ databases">
        <authorList>
            <person name="Chooi Y.-H."/>
        </authorList>
    </citation>
    <scope>NUCLEOTIDE SEQUENCE [LARGE SCALE GENOMIC DNA]</scope>
    <source>
        <strain evidence="17">E3</strain>
    </source>
</reference>
<dbReference type="SUPFAM" id="SSF64484">
    <property type="entry name" value="beta and beta-prime subunits of DNA dependent RNA-polymerase"/>
    <property type="match status" value="1"/>
</dbReference>
<dbReference type="Pfam" id="PF00623">
    <property type="entry name" value="RNA_pol_Rpb1_2"/>
    <property type="match status" value="1"/>
</dbReference>
<dbReference type="Gene3D" id="4.10.860.120">
    <property type="entry name" value="RNA polymerase II, clamp domain"/>
    <property type="match status" value="1"/>
</dbReference>
<sequence>MASGPAGKKQQRRPPGSRRPPKSSSTNAVEYLVKDVVLAQSVVPKRVARIQFGIPSIDTGRRMSTIEVAVRNLYDGTSGAPAAYGCLDRRLGISTKTDACETCGLSLQDCVGHFGYIRLHLPVFHIGYIKQIVDILQCICKTCSAILLAPEAKKNAVNRMRRVPADDRLLKEVVFKAAIHLPCKKITSCPQCGAVNGPVKKLRGVFKIVHDAFKSKASEESRSHFNAGFKEAIAANDEVGQFLSKATHDLSPLVALRLLERISDQDLILLNMSGRPENLIIRQIVVPPVCIRPSVPMGTSGTNEDDLTVKLADIIYINRFIADMCLKGAVPNVIAENWDFLQQQVAMLINSDLPGFPKTLASTSQKPIRALTQRLKGKHGRFRGNLSGKRVDFSGRTVISPDPNLQLDQVGVPEWIALKMTFPEVVTPHNIEVLRAAVRNGPDVHPGANFVENGRTGEKRMLKYGDRAQTAERLAVGDIVERHMADGDVCLFNRQPSLHRISIMAHRARVLPWRTLRFNPCACNPYNADFDGDEMNIHLPQTQEARAEAATLMAVHNNIQTPRDGTPLVTLLQDFLTASYLLSVKDVFYDRARISLICTYFSDAQERIRLPPPAIVKPIELWTGKQVFKVLLAPNETDCPKVNLELMEKNYTRGGVMCPRDGYIVFRNSELLCGNLGKSCLGGSKKSLIYVLLRDHGADQAARVMTRLAKLCARWLGNRGFSIGIDDVTPPPRLVKLKAELLDEGYAACQEMIQQFERGQLTPQPGCNEEQTLEAQLLGTLSRIRDAAGQACLKELPYLYNSPLIMAVCGSKGSPLNISQMVACVGQQAVSGSRIPYGFVQRTLPHFPLQSRTPAAKGFVQNSFYTGLTATEFFFHTMGGREGLVDTAVKTAETGYMQRRLMKALEDMCAHYDHSVRSSTMDVVQFTYGDDGLDPIMLEALGPVNFSRLLDHLRFSHPVTDDDMTADDVAEYVADRSSRLSKGCSDQFQHEVQEFFDKHVVPVLRSTSRSLRVSRGLLDEFYDVCIDRYLKAKVEAGTAVGAIGAQSIGEPGTQMTLKTFHFAGVASMNVTLGVPRIKEIINATKAIKTPIITAALDCKDDERVARIVKARVELTTLGGISVCIEEVFSKAIAYVAVKIDLDAIAKLQLETDIDEIRSCILAWKPLKLKSGPNMVAIEGRDTLRVYPPENNPERMLFSLQRLKLELPHVVVKGIPSVSRAVIKDSSGNGDNLQLLVEGTNLREVMGTVGVDGLNTTSNHILEVEGTLGIEAARQTIANEIKMTMEGHGLTVDARHVMLLADVMTYKGKILGITRHGISKMKNSVLMLASFEKTTDHLFEAAVRGSHDDIKGVSESIILGIPMPVGTGLFKLLAKISTPDLNLRPPPLISSSY</sequence>
<evidence type="ECO:0000313" key="17">
    <source>
        <dbReference type="EMBL" id="CEP00598.1"/>
    </source>
</evidence>
<keyword evidence="9" id="KW-0460">Magnesium</keyword>
<dbReference type="CDD" id="cd02583">
    <property type="entry name" value="RNAP_III_RPC1_N"/>
    <property type="match status" value="1"/>
</dbReference>
<evidence type="ECO:0000256" key="9">
    <source>
        <dbReference type="ARBA" id="ARBA00022842"/>
    </source>
</evidence>
<evidence type="ECO:0000313" key="18">
    <source>
        <dbReference type="EMBL" id="SPQ93909.1"/>
    </source>
</evidence>
<organism evidence="17 19">
    <name type="scientific">Plasmodiophora brassicae</name>
    <name type="common">Clubroot disease agent</name>
    <dbReference type="NCBI Taxonomy" id="37360"/>
    <lineage>
        <taxon>Eukaryota</taxon>
        <taxon>Sar</taxon>
        <taxon>Rhizaria</taxon>
        <taxon>Endomyxa</taxon>
        <taxon>Phytomyxea</taxon>
        <taxon>Plasmodiophorida</taxon>
        <taxon>Plasmodiophoridae</taxon>
        <taxon>Plasmodiophora</taxon>
    </lineage>
</organism>
<evidence type="ECO:0000256" key="7">
    <source>
        <dbReference type="ARBA" id="ARBA00022723"/>
    </source>
</evidence>
<dbReference type="InterPro" id="IPR007080">
    <property type="entry name" value="RNA_pol_Rpb1_1"/>
</dbReference>
<dbReference type="CDD" id="cd02736">
    <property type="entry name" value="RNAP_III_Rpc1_C"/>
    <property type="match status" value="1"/>
</dbReference>
<keyword evidence="7" id="KW-0479">Metal-binding</keyword>
<dbReference type="Gene3D" id="2.40.40.20">
    <property type="match status" value="1"/>
</dbReference>
<protein>
    <recommendedName>
        <fullName evidence="14">DNA-directed RNA polymerase subunit</fullName>
        <ecNumber evidence="14">2.7.7.6</ecNumber>
    </recommendedName>
</protein>
<keyword evidence="10 14" id="KW-0804">Transcription</keyword>
<evidence type="ECO:0000313" key="19">
    <source>
        <dbReference type="Proteomes" id="UP000039324"/>
    </source>
</evidence>
<evidence type="ECO:0000256" key="14">
    <source>
        <dbReference type="RuleBase" id="RU004279"/>
    </source>
</evidence>
<dbReference type="EMBL" id="CDSF01000101">
    <property type="protein sequence ID" value="CEP00598.1"/>
    <property type="molecule type" value="Genomic_DNA"/>
</dbReference>
<dbReference type="Pfam" id="PF04983">
    <property type="entry name" value="RNA_pol_Rpb1_3"/>
    <property type="match status" value="1"/>
</dbReference>
<evidence type="ECO:0000256" key="4">
    <source>
        <dbReference type="ARBA" id="ARBA00022478"/>
    </source>
</evidence>
<dbReference type="STRING" id="37360.A0A0G4IZ60"/>
<proteinExistence type="inferred from homology"/>
<feature type="domain" description="RNA polymerase N-terminal" evidence="16">
    <location>
        <begin position="277"/>
        <end position="583"/>
    </location>
</feature>
<dbReference type="GO" id="GO:0000428">
    <property type="term" value="C:DNA-directed RNA polymerase complex"/>
    <property type="evidence" value="ECO:0007669"/>
    <property type="project" value="UniProtKB-KW"/>
</dbReference>
<dbReference type="Gene3D" id="1.10.150.390">
    <property type="match status" value="1"/>
</dbReference>
<dbReference type="GO" id="GO:0003677">
    <property type="term" value="F:DNA binding"/>
    <property type="evidence" value="ECO:0007669"/>
    <property type="project" value="InterPro"/>
</dbReference>